<reference evidence="1" key="3">
    <citation type="submission" date="2023-05" db="EMBL/GenBank/DDBJ databases">
        <authorList>
            <person name="Smith C.H."/>
        </authorList>
    </citation>
    <scope>NUCLEOTIDE SEQUENCE</scope>
    <source>
        <strain evidence="1">CHS0354</strain>
        <tissue evidence="1">Mantle</tissue>
    </source>
</reference>
<reference evidence="1" key="2">
    <citation type="journal article" date="2021" name="Genome Biol. Evol.">
        <title>Developing a high-quality reference genome for a parasitic bivalve with doubly uniparental inheritance (Bivalvia: Unionida).</title>
        <authorList>
            <person name="Smith C.H."/>
        </authorList>
    </citation>
    <scope>NUCLEOTIDE SEQUENCE</scope>
    <source>
        <strain evidence="1">CHS0354</strain>
        <tissue evidence="1">Mantle</tissue>
    </source>
</reference>
<organism evidence="1 2">
    <name type="scientific">Potamilus streckersoni</name>
    <dbReference type="NCBI Taxonomy" id="2493646"/>
    <lineage>
        <taxon>Eukaryota</taxon>
        <taxon>Metazoa</taxon>
        <taxon>Spiralia</taxon>
        <taxon>Lophotrochozoa</taxon>
        <taxon>Mollusca</taxon>
        <taxon>Bivalvia</taxon>
        <taxon>Autobranchia</taxon>
        <taxon>Heteroconchia</taxon>
        <taxon>Palaeoheterodonta</taxon>
        <taxon>Unionida</taxon>
        <taxon>Unionoidea</taxon>
        <taxon>Unionidae</taxon>
        <taxon>Ambleminae</taxon>
        <taxon>Lampsilini</taxon>
        <taxon>Potamilus</taxon>
    </lineage>
</organism>
<dbReference type="EMBL" id="JAEAOA010000537">
    <property type="protein sequence ID" value="KAK3589024.1"/>
    <property type="molecule type" value="Genomic_DNA"/>
</dbReference>
<comment type="caution">
    <text evidence="1">The sequence shown here is derived from an EMBL/GenBank/DDBJ whole genome shotgun (WGS) entry which is preliminary data.</text>
</comment>
<gene>
    <name evidence="1" type="ORF">CHS0354_007969</name>
</gene>
<evidence type="ECO:0000313" key="2">
    <source>
        <dbReference type="Proteomes" id="UP001195483"/>
    </source>
</evidence>
<proteinExistence type="predicted"/>
<protein>
    <submittedName>
        <fullName evidence="1">Uncharacterized protein</fullName>
    </submittedName>
</protein>
<accession>A0AAE0SC64</accession>
<keyword evidence="2" id="KW-1185">Reference proteome</keyword>
<sequence length="94" mass="10514">MEDVSKIQKEKNIKNRTNCYQRWTMEYTRYLMSGAAGDEGATNYLCKDKNPKAVKRGSADDLDHSTCLVDVHCGSLPCPPNVEGRQLDCVVSSK</sequence>
<dbReference type="Proteomes" id="UP001195483">
    <property type="component" value="Unassembled WGS sequence"/>
</dbReference>
<name>A0AAE0SC64_9BIVA</name>
<dbReference type="AlphaFoldDB" id="A0AAE0SC64"/>
<evidence type="ECO:0000313" key="1">
    <source>
        <dbReference type="EMBL" id="KAK3589024.1"/>
    </source>
</evidence>
<reference evidence="1" key="1">
    <citation type="journal article" date="2021" name="Genome Biol. Evol.">
        <title>A High-Quality Reference Genome for a Parasitic Bivalve with Doubly Uniparental Inheritance (Bivalvia: Unionida).</title>
        <authorList>
            <person name="Smith C.H."/>
        </authorList>
    </citation>
    <scope>NUCLEOTIDE SEQUENCE</scope>
    <source>
        <strain evidence="1">CHS0354</strain>
    </source>
</reference>